<feature type="region of interest" description="Disordered" evidence="2">
    <location>
        <begin position="207"/>
        <end position="244"/>
    </location>
</feature>
<name>A0ABR7SVC5_9ACTN</name>
<sequence>MDAPDPTRQAQDADPETTASLKAARTGDRVEVTSHRTQFSSVFANPDGSFTQDTSTVPIRVRKDNALVDVDTDLQRDGAVVRPTAVDVGLAFSGGGNAPLVTITRDDRSLTVDWPGALPTPRLDGDTATYPDVEPGIDLQLKAGVDGYQQLLVVKTREAASNPLLKQVRYTMDTDGVEASTDAAGNLKAINPAGQEVFTAPAPEMWDSAGVPDEQLTDPSAASVSKLMDQRADKPATRGEDVFEPRYGADVSRMPLKTSDDELVITPDEKVLKDPDTVFPVYIDPTVSSPKLGWTSVSKKYPNTSYWNHSSKVARVGYESDTGGTWRSFVQFDPRKLHGKQIVKSTLRIKNTHSWSCTKKPVEAWLTGEISSATTWNKQPNWGTKYATVTDAKGWSSSCPAGNLEFNVKGATERAASSKWNKLAFGLRASESDVYAWKKFDASTAVLSTEYNSVPNQPTSLDTSPSTRINNTCGDKGTWVTLGNTDVQLTAKVSDPDGGTVKAAFELWPTGKPDGTPGKFIKREVSVTSGGTARTTVSKADLAKHIGISNGSFSWRVQARDGKANSAWNPVAGAAGCRFAFDPNRPSNPPAVASAQFPDGDDGWPENTGPARSEGTFTLSSGGVGDVVKYEYWSDWDPAVRSATVSAGGAASVKLTPPNAGPQRVYVRSLDKANNKSDTTVYLFYANPTGKIDEPGDLNGDGNPDLTGVRSDGELWMYAGQGNGRLGVASKASPHSFDGSLITHRGDWTDDGYEDLIASTGAKGQRTLAIYPNNGFGHACTTYGEHADGAACTESLRDLSVYEPANDHFKDADQILAIGDVDGPTDLDGDGQIGEGDLPSFPDLLVKEGDHLWLYYGNSFGYLDDITPVLIGNGSWSGYDLAAPGDVTKNGRVDLLARKRSTGELFTYEGTGENGEGLGGGNRKLTATGFTPTARPLFASGTDADNDGVADLWTTTDQTGAGLYFHPKVTATGIGAPVTVGTGGWNNFQRLS</sequence>
<organism evidence="3 4">
    <name type="scientific">Streptomyces polyasparticus</name>
    <dbReference type="NCBI Taxonomy" id="2767826"/>
    <lineage>
        <taxon>Bacteria</taxon>
        <taxon>Bacillati</taxon>
        <taxon>Actinomycetota</taxon>
        <taxon>Actinomycetes</taxon>
        <taxon>Kitasatosporales</taxon>
        <taxon>Streptomycetaceae</taxon>
        <taxon>Streptomyces</taxon>
    </lineage>
</organism>
<protein>
    <submittedName>
        <fullName evidence="3">VCBS repeat-containing protein</fullName>
    </submittedName>
</protein>
<dbReference type="InterPro" id="IPR018247">
    <property type="entry name" value="EF_Hand_1_Ca_BS"/>
</dbReference>
<evidence type="ECO:0000313" key="4">
    <source>
        <dbReference type="Proteomes" id="UP000642284"/>
    </source>
</evidence>
<dbReference type="EMBL" id="JACTVJ010000030">
    <property type="protein sequence ID" value="MBC9718862.1"/>
    <property type="molecule type" value="Genomic_DNA"/>
</dbReference>
<feature type="compositionally biased region" description="Basic and acidic residues" evidence="2">
    <location>
        <begin position="228"/>
        <end position="244"/>
    </location>
</feature>
<evidence type="ECO:0000256" key="1">
    <source>
        <dbReference type="ARBA" id="ARBA00022729"/>
    </source>
</evidence>
<dbReference type="SUPFAM" id="SSF69318">
    <property type="entry name" value="Integrin alpha N-terminal domain"/>
    <property type="match status" value="1"/>
</dbReference>
<dbReference type="InterPro" id="IPR028994">
    <property type="entry name" value="Integrin_alpha_N"/>
</dbReference>
<dbReference type="Pfam" id="PF13517">
    <property type="entry name" value="FG-GAP_3"/>
    <property type="match status" value="1"/>
</dbReference>
<proteinExistence type="predicted"/>
<keyword evidence="4" id="KW-1185">Reference proteome</keyword>
<reference evidence="3 4" key="1">
    <citation type="submission" date="2020-08" db="EMBL/GenBank/DDBJ databases">
        <title>Genemic of Streptomyces polyaspartic.</title>
        <authorList>
            <person name="Liu W."/>
        </authorList>
    </citation>
    <scope>NUCLEOTIDE SEQUENCE [LARGE SCALE GENOMIC DNA]</scope>
    <source>
        <strain evidence="3 4">TRM66268-LWL</strain>
    </source>
</reference>
<dbReference type="Proteomes" id="UP000642284">
    <property type="component" value="Unassembled WGS sequence"/>
</dbReference>
<comment type="caution">
    <text evidence="3">The sequence shown here is derived from an EMBL/GenBank/DDBJ whole genome shotgun (WGS) entry which is preliminary data.</text>
</comment>
<evidence type="ECO:0000256" key="2">
    <source>
        <dbReference type="SAM" id="MobiDB-lite"/>
    </source>
</evidence>
<keyword evidence="1" id="KW-0732">Signal</keyword>
<evidence type="ECO:0000313" key="3">
    <source>
        <dbReference type="EMBL" id="MBC9718862.1"/>
    </source>
</evidence>
<dbReference type="PROSITE" id="PS00018">
    <property type="entry name" value="EF_HAND_1"/>
    <property type="match status" value="1"/>
</dbReference>
<dbReference type="InterPro" id="IPR013517">
    <property type="entry name" value="FG-GAP"/>
</dbReference>
<accession>A0ABR7SVC5</accession>
<feature type="region of interest" description="Disordered" evidence="2">
    <location>
        <begin position="1"/>
        <end position="32"/>
    </location>
</feature>
<gene>
    <name evidence="3" type="ORF">H9Y04_40675</name>
</gene>